<sequence>MPMPVKYNPNDLPTGNKCVEGIKMGFMMGFGVGSSIGILASLFQPKKPFNLFAIRTFRTCLKMGLTFAAFMSIGSLYRCDDADIKNIETSPFLQQIKNKRLNLNSSNSNTSEILYTAPTMD</sequence>
<evidence type="ECO:0000313" key="2">
    <source>
        <dbReference type="EMBL" id="KAF2074444.1"/>
    </source>
</evidence>
<dbReference type="InterPro" id="IPR018450">
    <property type="entry name" value="Romo1/Mgr2"/>
</dbReference>
<evidence type="ECO:0000313" key="3">
    <source>
        <dbReference type="Proteomes" id="UP000695562"/>
    </source>
</evidence>
<dbReference type="AlphaFoldDB" id="A0A8J4V7Y1"/>
<keyword evidence="3" id="KW-1185">Reference proteome</keyword>
<name>A0A8J4V7Y1_9MYCE</name>
<keyword evidence="1" id="KW-0812">Transmembrane</keyword>
<dbReference type="Pfam" id="PF10247">
    <property type="entry name" value="Romo1"/>
    <property type="match status" value="1"/>
</dbReference>
<keyword evidence="1" id="KW-1133">Transmembrane helix</keyword>
<reference evidence="2" key="1">
    <citation type="submission" date="2020-01" db="EMBL/GenBank/DDBJ databases">
        <title>Development of genomics and gene disruption for Polysphondylium violaceum indicates a role for the polyketide synthase stlB in stalk morphogenesis.</title>
        <authorList>
            <person name="Narita B."/>
            <person name="Kawabe Y."/>
            <person name="Kin K."/>
            <person name="Saito T."/>
            <person name="Gibbs R."/>
            <person name="Kuspa A."/>
            <person name="Muzny D."/>
            <person name="Queller D."/>
            <person name="Richards S."/>
            <person name="Strassman J."/>
            <person name="Sucgang R."/>
            <person name="Worley K."/>
            <person name="Schaap P."/>
        </authorList>
    </citation>
    <scope>NUCLEOTIDE SEQUENCE</scope>
    <source>
        <strain evidence="2">QSvi11</strain>
    </source>
</reference>
<organism evidence="2 3">
    <name type="scientific">Polysphondylium violaceum</name>
    <dbReference type="NCBI Taxonomy" id="133409"/>
    <lineage>
        <taxon>Eukaryota</taxon>
        <taxon>Amoebozoa</taxon>
        <taxon>Evosea</taxon>
        <taxon>Eumycetozoa</taxon>
        <taxon>Dictyostelia</taxon>
        <taxon>Dictyosteliales</taxon>
        <taxon>Dictyosteliaceae</taxon>
        <taxon>Polysphondylium</taxon>
    </lineage>
</organism>
<accession>A0A8J4V7Y1</accession>
<comment type="caution">
    <text evidence="2">The sequence shown here is derived from an EMBL/GenBank/DDBJ whole genome shotgun (WGS) entry which is preliminary data.</text>
</comment>
<evidence type="ECO:0000256" key="1">
    <source>
        <dbReference type="SAM" id="Phobius"/>
    </source>
</evidence>
<gene>
    <name evidence="2" type="ORF">CYY_004261</name>
</gene>
<dbReference type="EMBL" id="AJWJ01000147">
    <property type="protein sequence ID" value="KAF2074444.1"/>
    <property type="molecule type" value="Genomic_DNA"/>
</dbReference>
<evidence type="ECO:0008006" key="4">
    <source>
        <dbReference type="Google" id="ProtNLM"/>
    </source>
</evidence>
<protein>
    <recommendedName>
        <fullName evidence="4">Reactive oxygen species modulator 1</fullName>
    </recommendedName>
</protein>
<dbReference type="SMART" id="SM01378">
    <property type="entry name" value="Romo1"/>
    <property type="match status" value="1"/>
</dbReference>
<dbReference type="Proteomes" id="UP000695562">
    <property type="component" value="Unassembled WGS sequence"/>
</dbReference>
<keyword evidence="1" id="KW-0472">Membrane</keyword>
<feature type="transmembrane region" description="Helical" evidence="1">
    <location>
        <begin position="24"/>
        <end position="44"/>
    </location>
</feature>
<proteinExistence type="predicted"/>